<organism evidence="3 4">
    <name type="scientific">Cellulosimicrobium cellulans</name>
    <name type="common">Arthrobacter luteus</name>
    <dbReference type="NCBI Taxonomy" id="1710"/>
    <lineage>
        <taxon>Bacteria</taxon>
        <taxon>Bacillati</taxon>
        <taxon>Actinomycetota</taxon>
        <taxon>Actinomycetes</taxon>
        <taxon>Micrococcales</taxon>
        <taxon>Promicromonosporaceae</taxon>
        <taxon>Cellulosimicrobium</taxon>
    </lineage>
</organism>
<proteinExistence type="predicted"/>
<dbReference type="SUPFAM" id="SSF52540">
    <property type="entry name" value="P-loop containing nucleoside triphosphate hydrolases"/>
    <property type="match status" value="1"/>
</dbReference>
<name>A0A4Y4EBA9_CELCE</name>
<evidence type="ECO:0000259" key="2">
    <source>
        <dbReference type="Pfam" id="PF13635"/>
    </source>
</evidence>
<dbReference type="InterPro" id="IPR041682">
    <property type="entry name" value="AAA_14"/>
</dbReference>
<accession>A0A4Y4EBA9</accession>
<dbReference type="AlphaFoldDB" id="A0A4Y4EBA9"/>
<reference evidence="3 4" key="1">
    <citation type="submission" date="2019-06" db="EMBL/GenBank/DDBJ databases">
        <title>Whole genome shotgun sequence of Cellulosimicrobium cellulans NBRC 15516.</title>
        <authorList>
            <person name="Hosoyama A."/>
            <person name="Uohara A."/>
            <person name="Ohji S."/>
            <person name="Ichikawa N."/>
        </authorList>
    </citation>
    <scope>NUCLEOTIDE SEQUENCE [LARGE SCALE GENOMIC DNA]</scope>
    <source>
        <strain evidence="3 4">NBRC 15516</strain>
    </source>
</reference>
<gene>
    <name evidence="3" type="ORF">CCE02nite_38700</name>
</gene>
<dbReference type="EMBL" id="BJNZ01000041">
    <property type="protein sequence ID" value="GED11871.1"/>
    <property type="molecule type" value="Genomic_DNA"/>
</dbReference>
<evidence type="ECO:0000313" key="3">
    <source>
        <dbReference type="EMBL" id="GED11871.1"/>
    </source>
</evidence>
<dbReference type="Proteomes" id="UP000316659">
    <property type="component" value="Unassembled WGS sequence"/>
</dbReference>
<evidence type="ECO:0000313" key="4">
    <source>
        <dbReference type="Proteomes" id="UP000316659"/>
    </source>
</evidence>
<feature type="domain" description="DUF4143" evidence="2">
    <location>
        <begin position="181"/>
        <end position="344"/>
    </location>
</feature>
<sequence>MAAIGAVLIEGPKACGKTATASQVASSSIRLDEDANARSAVELNPDALFSGPTPILFDEWQVAPELWNRVRRRVDDLGERGLYVLTGSATPRDDSTRHSGAGRIGVLRMRPMSLFESRHSHGEVSLQALFDGDSPVSQDSGLSVPDLMERIVVGGWPSLLGAAEAEARTWLADYLRNVVEVDVPALGTRRNPRGVRRLLTSLGRSVAQSPKLTALREDIGADRGPVAAETLHAYLDALDQLMLTDDSASWQPHMRSRLRLRTAPVRYFVDPSLGTAALGVGTADLLADLNAAGYHFEAMVVRDLRVYAQALGGEISSWRDEKGNEVDAVVTLPDGRWGAFEVKMNPAAADSAAASLLRFAAGVDVDRHGEPAFLGVVTSTGYAGRRADGVQVIPVTTLGP</sequence>
<dbReference type="RefSeq" id="WP_141391272.1">
    <property type="nucleotide sequence ID" value="NZ_BJNZ01000041.1"/>
</dbReference>
<dbReference type="Pfam" id="PF13173">
    <property type="entry name" value="AAA_14"/>
    <property type="match status" value="1"/>
</dbReference>
<dbReference type="InterPro" id="IPR027417">
    <property type="entry name" value="P-loop_NTPase"/>
</dbReference>
<evidence type="ECO:0000259" key="1">
    <source>
        <dbReference type="Pfam" id="PF13173"/>
    </source>
</evidence>
<feature type="domain" description="AAA" evidence="1">
    <location>
        <begin position="6"/>
        <end position="116"/>
    </location>
</feature>
<comment type="caution">
    <text evidence="3">The sequence shown here is derived from an EMBL/GenBank/DDBJ whole genome shotgun (WGS) entry which is preliminary data.</text>
</comment>
<dbReference type="PANTHER" id="PTHR43566">
    <property type="entry name" value="CONSERVED PROTEIN"/>
    <property type="match status" value="1"/>
</dbReference>
<dbReference type="Pfam" id="PF13635">
    <property type="entry name" value="DUF4143"/>
    <property type="match status" value="1"/>
</dbReference>
<dbReference type="PANTHER" id="PTHR43566:SF2">
    <property type="entry name" value="DUF4143 DOMAIN-CONTAINING PROTEIN"/>
    <property type="match status" value="1"/>
</dbReference>
<dbReference type="InterPro" id="IPR025420">
    <property type="entry name" value="DUF4143"/>
</dbReference>
<protein>
    <submittedName>
        <fullName evidence="3">ATPase AAA</fullName>
    </submittedName>
</protein>